<keyword evidence="6 12" id="KW-0812">Transmembrane</keyword>
<dbReference type="InterPro" id="IPR038577">
    <property type="entry name" value="GT10-like_C_sf"/>
</dbReference>
<keyword evidence="5 12" id="KW-0808">Transferase</keyword>
<feature type="domain" description="Fucosyltransferase C-terminal" evidence="13">
    <location>
        <begin position="110"/>
        <end position="239"/>
    </location>
</feature>
<keyword evidence="4 12" id="KW-0328">Glycosyltransferase</keyword>
<evidence type="ECO:0000313" key="16">
    <source>
        <dbReference type="Proteomes" id="UP000038040"/>
    </source>
</evidence>
<evidence type="ECO:0000256" key="8">
    <source>
        <dbReference type="ARBA" id="ARBA00022989"/>
    </source>
</evidence>
<gene>
    <name evidence="15" type="ORF">DME_LOCUS10426</name>
</gene>
<proteinExistence type="inferred from homology"/>
<dbReference type="STRING" id="318479.A0A0N4ULB1"/>
<dbReference type="InterPro" id="IPR031481">
    <property type="entry name" value="Glyco_tran_10_N"/>
</dbReference>
<dbReference type="WBParaSite" id="DME_0000857901-mRNA-1">
    <property type="protein sequence ID" value="DME_0000857901-mRNA-1"/>
    <property type="gene ID" value="DME_0000857901"/>
</dbReference>
<keyword evidence="7" id="KW-0735">Signal-anchor</keyword>
<evidence type="ECO:0000259" key="13">
    <source>
        <dbReference type="Pfam" id="PF00852"/>
    </source>
</evidence>
<evidence type="ECO:0000256" key="2">
    <source>
        <dbReference type="ARBA" id="ARBA00004922"/>
    </source>
</evidence>
<organism evidence="16 18">
    <name type="scientific">Dracunculus medinensis</name>
    <name type="common">Guinea worm</name>
    <dbReference type="NCBI Taxonomy" id="318479"/>
    <lineage>
        <taxon>Eukaryota</taxon>
        <taxon>Metazoa</taxon>
        <taxon>Ecdysozoa</taxon>
        <taxon>Nematoda</taxon>
        <taxon>Chromadorea</taxon>
        <taxon>Rhabditida</taxon>
        <taxon>Spirurina</taxon>
        <taxon>Dracunculoidea</taxon>
        <taxon>Dracunculidae</taxon>
        <taxon>Dracunculus</taxon>
    </lineage>
</organism>
<protein>
    <recommendedName>
        <fullName evidence="12">Fucosyltransferase</fullName>
        <ecNumber evidence="12">2.4.1.-</ecNumber>
    </recommendedName>
</protein>
<dbReference type="Proteomes" id="UP000274756">
    <property type="component" value="Unassembled WGS sequence"/>
</dbReference>
<evidence type="ECO:0000256" key="5">
    <source>
        <dbReference type="ARBA" id="ARBA00022679"/>
    </source>
</evidence>
<evidence type="ECO:0000256" key="3">
    <source>
        <dbReference type="ARBA" id="ARBA00008919"/>
    </source>
</evidence>
<feature type="domain" description="Fucosyltransferase N-terminal" evidence="14">
    <location>
        <begin position="4"/>
        <end position="85"/>
    </location>
</feature>
<dbReference type="AlphaFoldDB" id="A0A0N4ULB1"/>
<keyword evidence="8" id="KW-1133">Transmembrane helix</keyword>
<accession>A0A0N4ULB1</accession>
<dbReference type="Proteomes" id="UP000038040">
    <property type="component" value="Unplaced"/>
</dbReference>
<dbReference type="UniPathway" id="UPA00378"/>
<comment type="subcellular location">
    <subcellularLocation>
        <location evidence="1 12">Golgi apparatus</location>
        <location evidence="1 12">Golgi stack membrane</location>
        <topology evidence="1 12">Single-pass type II membrane protein</topology>
    </subcellularLocation>
</comment>
<reference evidence="15 17" key="2">
    <citation type="submission" date="2018-11" db="EMBL/GenBank/DDBJ databases">
        <authorList>
            <consortium name="Pathogen Informatics"/>
        </authorList>
    </citation>
    <scope>NUCLEOTIDE SEQUENCE [LARGE SCALE GENOMIC DNA]</scope>
</reference>
<evidence type="ECO:0000256" key="4">
    <source>
        <dbReference type="ARBA" id="ARBA00022676"/>
    </source>
</evidence>
<evidence type="ECO:0000256" key="7">
    <source>
        <dbReference type="ARBA" id="ARBA00022968"/>
    </source>
</evidence>
<dbReference type="InterPro" id="IPR001503">
    <property type="entry name" value="Glyco_trans_10"/>
</dbReference>
<dbReference type="EMBL" id="UYYG01001217">
    <property type="protein sequence ID" value="VDN60453.1"/>
    <property type="molecule type" value="Genomic_DNA"/>
</dbReference>
<dbReference type="EC" id="2.4.1.-" evidence="12"/>
<dbReference type="FunFam" id="3.40.50.11660:FF:000002">
    <property type="entry name" value="Alpha-(1,3)-fucosyltransferase"/>
    <property type="match status" value="1"/>
</dbReference>
<sequence>MENCKYKCIVITNQSRYLSAGAIVFHNRNINFTTLPLNRHSNQLYVFLNAESPIYTLKMPDEMNDNYFNISMTYRKDSDIPISYGVMSRISNTTPPDKIWSWDQVIKVVNNKTKSVLQLVSHCSSNSARHLYTDTLKNFINVTVFGHCNQNPCDEECEEMALKEHRFYLAFENSVCRDYVTEKAFHSMNNLLIPIVLKGSLCKNILPEGSFIAIDHFNSPKELAQYLKYLESNKTAYMR</sequence>
<dbReference type="InterPro" id="IPR055270">
    <property type="entry name" value="Glyco_tran_10_C"/>
</dbReference>
<comment type="similarity">
    <text evidence="3 12">Belongs to the glycosyltransferase 10 family.</text>
</comment>
<evidence type="ECO:0000256" key="9">
    <source>
        <dbReference type="ARBA" id="ARBA00023034"/>
    </source>
</evidence>
<name>A0A0N4ULB1_DRAME</name>
<evidence type="ECO:0000313" key="17">
    <source>
        <dbReference type="Proteomes" id="UP000274756"/>
    </source>
</evidence>
<dbReference type="PANTHER" id="PTHR48438:SF1">
    <property type="entry name" value="ALPHA-(1,3)-FUCOSYLTRANSFERASE C-RELATED"/>
    <property type="match status" value="1"/>
</dbReference>
<comment type="pathway">
    <text evidence="2">Protein modification; protein glycosylation.</text>
</comment>
<evidence type="ECO:0000313" key="15">
    <source>
        <dbReference type="EMBL" id="VDN60453.1"/>
    </source>
</evidence>
<keyword evidence="17" id="KW-1185">Reference proteome</keyword>
<evidence type="ECO:0000256" key="1">
    <source>
        <dbReference type="ARBA" id="ARBA00004447"/>
    </source>
</evidence>
<keyword evidence="11" id="KW-0325">Glycoprotein</keyword>
<reference evidence="18" key="1">
    <citation type="submission" date="2017-02" db="UniProtKB">
        <authorList>
            <consortium name="WormBaseParasite"/>
        </authorList>
    </citation>
    <scope>IDENTIFICATION</scope>
</reference>
<evidence type="ECO:0000256" key="10">
    <source>
        <dbReference type="ARBA" id="ARBA00023136"/>
    </source>
</evidence>
<evidence type="ECO:0000259" key="14">
    <source>
        <dbReference type="Pfam" id="PF17039"/>
    </source>
</evidence>
<evidence type="ECO:0000313" key="18">
    <source>
        <dbReference type="WBParaSite" id="DME_0000857901-mRNA-1"/>
    </source>
</evidence>
<evidence type="ECO:0000256" key="6">
    <source>
        <dbReference type="ARBA" id="ARBA00022692"/>
    </source>
</evidence>
<dbReference type="GO" id="GO:0032580">
    <property type="term" value="C:Golgi cisterna membrane"/>
    <property type="evidence" value="ECO:0007669"/>
    <property type="project" value="UniProtKB-SubCell"/>
</dbReference>
<dbReference type="PANTHER" id="PTHR48438">
    <property type="entry name" value="ALPHA-(1,3)-FUCOSYLTRANSFERASE C-RELATED"/>
    <property type="match status" value="1"/>
</dbReference>
<keyword evidence="9 12" id="KW-0333">Golgi apparatus</keyword>
<dbReference type="Pfam" id="PF00852">
    <property type="entry name" value="Glyco_transf_10"/>
    <property type="match status" value="1"/>
</dbReference>
<dbReference type="SUPFAM" id="SSF53756">
    <property type="entry name" value="UDP-Glycosyltransferase/glycogen phosphorylase"/>
    <property type="match status" value="1"/>
</dbReference>
<evidence type="ECO:0000256" key="11">
    <source>
        <dbReference type="ARBA" id="ARBA00023180"/>
    </source>
</evidence>
<dbReference type="GO" id="GO:0008417">
    <property type="term" value="F:fucosyltransferase activity"/>
    <property type="evidence" value="ECO:0007669"/>
    <property type="project" value="InterPro"/>
</dbReference>
<evidence type="ECO:0000256" key="12">
    <source>
        <dbReference type="RuleBase" id="RU003832"/>
    </source>
</evidence>
<keyword evidence="10" id="KW-0472">Membrane</keyword>
<dbReference type="OrthoDB" id="5912041at2759"/>
<dbReference type="Pfam" id="PF17039">
    <property type="entry name" value="Glyco_tran_10_N"/>
    <property type="match status" value="1"/>
</dbReference>
<dbReference type="Gene3D" id="3.40.50.11660">
    <property type="entry name" value="Glycosyl transferase family 10, C-terminal domain"/>
    <property type="match status" value="1"/>
</dbReference>